<sequence>MRAHRALWLAIPAVLLGASLSAGPAHADPIGGTGWTLAFSDEFSGTAVDTAKWNYRTDVKAYSAQRPENVSVADGLLNINLKQETYAGKSFTGGGLVSKQSLRYGYYETRAKINDGVGWHSAFWLMSGDGSTTLSPTARTEIDGFEIDSTSSPAALATNHSGVHTWKGNGSAASYNPGSTYNTGLDLRQWHVYGIDWAETSVKFYVDGVLKYTAPYTPSQWTHDYLNIWLTTIGYGTSPNPAFLPSAVQFDYIRYWQKDYYVDNDGPAAYGYSETGTWYDSTLTGWTYASPTRYAACGSAGNTATWRPNLRSAGTYQVYVYTLVYANSDANARYDIAGSTTYVNGTTGSSGWVSLGSFTLPAGTSTAVKLTSSGTGCARADAVKFVQV</sequence>
<feature type="signal peptide" evidence="2">
    <location>
        <begin position="1"/>
        <end position="27"/>
    </location>
</feature>
<evidence type="ECO:0000259" key="3">
    <source>
        <dbReference type="PROSITE" id="PS51762"/>
    </source>
</evidence>
<proteinExistence type="inferred from homology"/>
<dbReference type="SUPFAM" id="SSF49899">
    <property type="entry name" value="Concanavalin A-like lectins/glucanases"/>
    <property type="match status" value="1"/>
</dbReference>
<protein>
    <submittedName>
        <fullName evidence="4">Family 16 glycosylhydrolase</fullName>
    </submittedName>
</protein>
<keyword evidence="5" id="KW-1185">Reference proteome</keyword>
<dbReference type="Gene3D" id="2.60.120.200">
    <property type="match status" value="1"/>
</dbReference>
<comment type="caution">
    <text evidence="4">The sequence shown here is derived from an EMBL/GenBank/DDBJ whole genome shotgun (WGS) entry which is preliminary data.</text>
</comment>
<dbReference type="Pfam" id="PF25275">
    <property type="entry name" value="Golvesin_C"/>
    <property type="match status" value="1"/>
</dbReference>
<dbReference type="InterPro" id="IPR013320">
    <property type="entry name" value="ConA-like_dom_sf"/>
</dbReference>
<evidence type="ECO:0000313" key="4">
    <source>
        <dbReference type="EMBL" id="MFC4135234.1"/>
    </source>
</evidence>
<gene>
    <name evidence="4" type="ORF">ACFOZ4_31870</name>
</gene>
<dbReference type="InterPro" id="IPR033803">
    <property type="entry name" value="CBD-like_Golvesin-Xly"/>
</dbReference>
<comment type="similarity">
    <text evidence="1">Belongs to the glycosyl hydrolase 16 family.</text>
</comment>
<keyword evidence="2" id="KW-0732">Signal</keyword>
<dbReference type="RefSeq" id="WP_253763110.1">
    <property type="nucleotide sequence ID" value="NZ_JAMZDZ010000001.1"/>
</dbReference>
<feature type="chain" id="PRO_5047224740" evidence="2">
    <location>
        <begin position="28"/>
        <end position="388"/>
    </location>
</feature>
<dbReference type="InterPro" id="IPR000757">
    <property type="entry name" value="Beta-glucanase-like"/>
</dbReference>
<reference evidence="5" key="1">
    <citation type="journal article" date="2019" name="Int. J. Syst. Evol. Microbiol.">
        <title>The Global Catalogue of Microorganisms (GCM) 10K type strain sequencing project: providing services to taxonomists for standard genome sequencing and annotation.</title>
        <authorList>
            <consortium name="The Broad Institute Genomics Platform"/>
            <consortium name="The Broad Institute Genome Sequencing Center for Infectious Disease"/>
            <person name="Wu L."/>
            <person name="Ma J."/>
        </authorList>
    </citation>
    <scope>NUCLEOTIDE SEQUENCE [LARGE SCALE GENOMIC DNA]</scope>
    <source>
        <strain evidence="5">CGMCC 4.7289</strain>
    </source>
</reference>
<organism evidence="4 5">
    <name type="scientific">Hamadaea flava</name>
    <dbReference type="NCBI Taxonomy" id="1742688"/>
    <lineage>
        <taxon>Bacteria</taxon>
        <taxon>Bacillati</taxon>
        <taxon>Actinomycetota</taxon>
        <taxon>Actinomycetes</taxon>
        <taxon>Micromonosporales</taxon>
        <taxon>Micromonosporaceae</taxon>
        <taxon>Hamadaea</taxon>
    </lineage>
</organism>
<dbReference type="PANTHER" id="PTHR10963">
    <property type="entry name" value="GLYCOSYL HYDROLASE-RELATED"/>
    <property type="match status" value="1"/>
</dbReference>
<dbReference type="EMBL" id="JBHSAY010000020">
    <property type="protein sequence ID" value="MFC4135234.1"/>
    <property type="molecule type" value="Genomic_DNA"/>
</dbReference>
<evidence type="ECO:0000256" key="1">
    <source>
        <dbReference type="ARBA" id="ARBA00006865"/>
    </source>
</evidence>
<dbReference type="InterPro" id="IPR050546">
    <property type="entry name" value="Glycosyl_Hydrlase_16"/>
</dbReference>
<evidence type="ECO:0000313" key="5">
    <source>
        <dbReference type="Proteomes" id="UP001595816"/>
    </source>
</evidence>
<dbReference type="Pfam" id="PF00722">
    <property type="entry name" value="Glyco_hydro_16"/>
    <property type="match status" value="1"/>
</dbReference>
<dbReference type="PROSITE" id="PS51762">
    <property type="entry name" value="GH16_2"/>
    <property type="match status" value="1"/>
</dbReference>
<dbReference type="CDD" id="cd08023">
    <property type="entry name" value="GH16_laminarinase_like"/>
    <property type="match status" value="1"/>
</dbReference>
<name>A0ABV8LY71_9ACTN</name>
<feature type="domain" description="GH16" evidence="3">
    <location>
        <begin position="18"/>
        <end position="261"/>
    </location>
</feature>
<dbReference type="PANTHER" id="PTHR10963:SF55">
    <property type="entry name" value="GLYCOSIDE HYDROLASE FAMILY 16 PROTEIN"/>
    <property type="match status" value="1"/>
</dbReference>
<accession>A0ABV8LY71</accession>
<dbReference type="Proteomes" id="UP001595816">
    <property type="component" value="Unassembled WGS sequence"/>
</dbReference>
<evidence type="ECO:0000256" key="2">
    <source>
        <dbReference type="SAM" id="SignalP"/>
    </source>
</evidence>